<reference evidence="3" key="1">
    <citation type="submission" date="2022-11" db="UniProtKB">
        <authorList>
            <consortium name="WormBaseParasite"/>
        </authorList>
    </citation>
    <scope>IDENTIFICATION</scope>
</reference>
<evidence type="ECO:0000259" key="1">
    <source>
        <dbReference type="Pfam" id="PF12781"/>
    </source>
</evidence>
<accession>A0A914DFC8</accession>
<proteinExistence type="predicted"/>
<name>A0A914DFC8_9BILA</name>
<dbReference type="Proteomes" id="UP000887540">
    <property type="component" value="Unplaced"/>
</dbReference>
<evidence type="ECO:0000313" key="2">
    <source>
        <dbReference type="Proteomes" id="UP000887540"/>
    </source>
</evidence>
<dbReference type="Gene3D" id="1.20.920.20">
    <property type="match status" value="1"/>
</dbReference>
<dbReference type="AlphaFoldDB" id="A0A914DFC8"/>
<dbReference type="Pfam" id="PF12781">
    <property type="entry name" value="AAA_9"/>
    <property type="match status" value="1"/>
</dbReference>
<evidence type="ECO:0000313" key="3">
    <source>
        <dbReference type="WBParaSite" id="ACRNAN_scaffold25303.g24002.t1"/>
    </source>
</evidence>
<organism evidence="2 3">
    <name type="scientific">Acrobeloides nanus</name>
    <dbReference type="NCBI Taxonomy" id="290746"/>
    <lineage>
        <taxon>Eukaryota</taxon>
        <taxon>Metazoa</taxon>
        <taxon>Ecdysozoa</taxon>
        <taxon>Nematoda</taxon>
        <taxon>Chromadorea</taxon>
        <taxon>Rhabditida</taxon>
        <taxon>Tylenchina</taxon>
        <taxon>Cephalobomorpha</taxon>
        <taxon>Cephaloboidea</taxon>
        <taxon>Cephalobidae</taxon>
        <taxon>Acrobeloides</taxon>
    </lineage>
</organism>
<keyword evidence="2" id="KW-1185">Reference proteome</keyword>
<protein>
    <submittedName>
        <fullName evidence="3">Dynein heavy chain ATP-binding dynein motor region domain-containing protein</fullName>
    </submittedName>
</protein>
<dbReference type="InterPro" id="IPR035706">
    <property type="entry name" value="AAA_9"/>
</dbReference>
<feature type="domain" description="Dynein heavy chain ATP-binding dynein motor region" evidence="1">
    <location>
        <begin position="1"/>
        <end position="70"/>
    </location>
</feature>
<dbReference type="WBParaSite" id="ACRNAN_scaffold25303.g24002.t1">
    <property type="protein sequence ID" value="ACRNAN_scaffold25303.g24002.t1"/>
    <property type="gene ID" value="ACRNAN_scaffold25303.g24002"/>
</dbReference>
<sequence length="98" mass="11049">KNEQIQLPSFVRSTVSEANFSTTRSGLASQLLSLAIEIERPELEVRSSELTSQAESMTLQLDQLEQILLNVRKIFILIEKKTCARWSGGSLKNDQNKL</sequence>